<dbReference type="InterPro" id="IPR013783">
    <property type="entry name" value="Ig-like_fold"/>
</dbReference>
<dbReference type="Gene3D" id="2.60.40.10">
    <property type="entry name" value="Immunoglobulins"/>
    <property type="match status" value="1"/>
</dbReference>
<dbReference type="SUPFAM" id="SSF49354">
    <property type="entry name" value="PapD-like"/>
    <property type="match status" value="1"/>
</dbReference>
<dbReference type="InterPro" id="IPR036770">
    <property type="entry name" value="Ankyrin_rpt-contain_sf"/>
</dbReference>
<dbReference type="InterPro" id="IPR000535">
    <property type="entry name" value="MSP_dom"/>
</dbReference>
<dbReference type="InterPro" id="IPR002110">
    <property type="entry name" value="Ankyrin_rpt"/>
</dbReference>
<dbReference type="PROSITE" id="PS50297">
    <property type="entry name" value="ANK_REP_REGION"/>
    <property type="match status" value="6"/>
</dbReference>
<dbReference type="PANTHER" id="PTHR24198:SF165">
    <property type="entry name" value="ANKYRIN REPEAT-CONTAINING PROTEIN-RELATED"/>
    <property type="match status" value="1"/>
</dbReference>
<dbReference type="Pfam" id="PF00635">
    <property type="entry name" value="Motile_Sperm"/>
    <property type="match status" value="1"/>
</dbReference>
<gene>
    <name evidence="7" type="primary">LOC111482267</name>
</gene>
<evidence type="ECO:0000313" key="7">
    <source>
        <dbReference type="RefSeq" id="XP_022983739.1"/>
    </source>
</evidence>
<evidence type="ECO:0000313" key="6">
    <source>
        <dbReference type="Proteomes" id="UP000504608"/>
    </source>
</evidence>
<dbReference type="KEGG" id="cmax:111482267"/>
<dbReference type="SMART" id="SM00248">
    <property type="entry name" value="ANK"/>
    <property type="match status" value="9"/>
</dbReference>
<keyword evidence="1" id="KW-0677">Repeat</keyword>
<dbReference type="Proteomes" id="UP000504608">
    <property type="component" value="Unplaced"/>
</dbReference>
<proteinExistence type="predicted"/>
<feature type="repeat" description="ANK" evidence="3">
    <location>
        <begin position="428"/>
        <end position="460"/>
    </location>
</feature>
<name>A0A6J1J8C3_CUCMA</name>
<feature type="region of interest" description="Disordered" evidence="4">
    <location>
        <begin position="521"/>
        <end position="549"/>
    </location>
</feature>
<dbReference type="Pfam" id="PF00023">
    <property type="entry name" value="Ank"/>
    <property type="match status" value="1"/>
</dbReference>
<reference evidence="7" key="1">
    <citation type="submission" date="2025-08" db="UniProtKB">
        <authorList>
            <consortium name="RefSeq"/>
        </authorList>
    </citation>
    <scope>IDENTIFICATION</scope>
    <source>
        <tissue evidence="7">Young leaves</tissue>
    </source>
</reference>
<dbReference type="PRINTS" id="PR01415">
    <property type="entry name" value="ANKYRIN"/>
</dbReference>
<feature type="repeat" description="ANK" evidence="3">
    <location>
        <begin position="461"/>
        <end position="493"/>
    </location>
</feature>
<evidence type="ECO:0000256" key="4">
    <source>
        <dbReference type="SAM" id="MobiDB-lite"/>
    </source>
</evidence>
<feature type="repeat" description="ANK" evidence="3">
    <location>
        <begin position="341"/>
        <end position="373"/>
    </location>
</feature>
<evidence type="ECO:0000259" key="5">
    <source>
        <dbReference type="PROSITE" id="PS50202"/>
    </source>
</evidence>
<dbReference type="RefSeq" id="XP_022983739.1">
    <property type="nucleotide sequence ID" value="XM_023127971.1"/>
</dbReference>
<organism evidence="6 7">
    <name type="scientific">Cucurbita maxima</name>
    <name type="common">Pumpkin</name>
    <name type="synonym">Winter squash</name>
    <dbReference type="NCBI Taxonomy" id="3661"/>
    <lineage>
        <taxon>Eukaryota</taxon>
        <taxon>Viridiplantae</taxon>
        <taxon>Streptophyta</taxon>
        <taxon>Embryophyta</taxon>
        <taxon>Tracheophyta</taxon>
        <taxon>Spermatophyta</taxon>
        <taxon>Magnoliopsida</taxon>
        <taxon>eudicotyledons</taxon>
        <taxon>Gunneridae</taxon>
        <taxon>Pentapetalae</taxon>
        <taxon>rosids</taxon>
        <taxon>fabids</taxon>
        <taxon>Cucurbitales</taxon>
        <taxon>Cucurbitaceae</taxon>
        <taxon>Cucurbiteae</taxon>
        <taxon>Cucurbita</taxon>
    </lineage>
</organism>
<keyword evidence="2 3" id="KW-0040">ANK repeat</keyword>
<evidence type="ECO:0000256" key="1">
    <source>
        <dbReference type="ARBA" id="ARBA00022737"/>
    </source>
</evidence>
<feature type="compositionally biased region" description="Basic residues" evidence="4">
    <location>
        <begin position="536"/>
        <end position="549"/>
    </location>
</feature>
<feature type="repeat" description="ANK" evidence="3">
    <location>
        <begin position="307"/>
        <end position="339"/>
    </location>
</feature>
<dbReference type="InterPro" id="IPR008962">
    <property type="entry name" value="PapD-like_sf"/>
</dbReference>
<accession>A0A6J1J8C3</accession>
<dbReference type="PROSITE" id="PS50088">
    <property type="entry name" value="ANK_REPEAT"/>
    <property type="match status" value="7"/>
</dbReference>
<feature type="repeat" description="ANK" evidence="3">
    <location>
        <begin position="400"/>
        <end position="427"/>
    </location>
</feature>
<dbReference type="GeneID" id="111482267"/>
<dbReference type="PROSITE" id="PS50202">
    <property type="entry name" value="MSP"/>
    <property type="match status" value="1"/>
</dbReference>
<evidence type="ECO:0000256" key="2">
    <source>
        <dbReference type="ARBA" id="ARBA00023043"/>
    </source>
</evidence>
<feature type="repeat" description="ANK" evidence="3">
    <location>
        <begin position="278"/>
        <end position="306"/>
    </location>
</feature>
<dbReference type="PANTHER" id="PTHR24198">
    <property type="entry name" value="ANKYRIN REPEAT AND PROTEIN KINASE DOMAIN-CONTAINING PROTEIN"/>
    <property type="match status" value="1"/>
</dbReference>
<dbReference type="SUPFAM" id="SSF48403">
    <property type="entry name" value="Ankyrin repeat"/>
    <property type="match status" value="1"/>
</dbReference>
<keyword evidence="6" id="KW-1185">Reference proteome</keyword>
<feature type="domain" description="MSP" evidence="5">
    <location>
        <begin position="45"/>
        <end position="171"/>
    </location>
</feature>
<sequence length="564" mass="61294">MPNRTSLPLFFTSTFGDSLSSTAGLPLFLRPPLSSPFHAPKMDRLIAVEPSTLIPIPIEPSRKCSAELTLRNVMYTMPVAFRLQPLIKSRYTFKPQSGIIPPLATLTVEILYHLPPDSDLPDSFPYSDDSFLLHSVVVPGAVISFDSVPSDWFTTRKKQVFIDSGIKVMFVGSAVVTRLVADGVMDQIRDVLERSDPSWRAVDAVDEQGRTLLHLAVEQGRADLVQLLLEFNPDLGAVGRCGMTALEAAAGAGQALIVELLLARRASTERGEGSVFGAVHLAAAGGHVEVLRLLLVKGAFVDALSKDGDTALHLTVQERRRDCARLLLANGAKPDVRSAEQGDTALHMAARIGDEQIVKLLIQKGANKDIRNWAGKRPYDVAFDHSHTRLFDVLRLADKLATAARKGDVRSIQLLLDSGAALNGRDQNGWTALHRAAFKGQTDAARALIDIGIEIEAKDDEGYTALHCAVEAAQADAVQLLVERGADVEAQTNKGMSSMQIAESLQYPRIMRILMQGGACRDKEASPSQTPSWGLTKKKQSKSRGRIRSVRSTEFDKSVALSVV</sequence>
<dbReference type="AlphaFoldDB" id="A0A6J1J8C3"/>
<dbReference type="Gene3D" id="1.25.40.20">
    <property type="entry name" value="Ankyrin repeat-containing domain"/>
    <property type="match status" value="3"/>
</dbReference>
<evidence type="ECO:0000256" key="3">
    <source>
        <dbReference type="PROSITE-ProRule" id="PRU00023"/>
    </source>
</evidence>
<protein>
    <submittedName>
        <fullName evidence="7">Ankyrin-3-like</fullName>
    </submittedName>
</protein>
<dbReference type="OrthoDB" id="194358at2759"/>
<feature type="repeat" description="ANK" evidence="3">
    <location>
        <begin position="208"/>
        <end position="240"/>
    </location>
</feature>
<dbReference type="Pfam" id="PF12796">
    <property type="entry name" value="Ank_2"/>
    <property type="match status" value="3"/>
</dbReference>